<dbReference type="AlphaFoldDB" id="A0A2Z6B0N9"/>
<dbReference type="SUPFAM" id="SSF48452">
    <property type="entry name" value="TPR-like"/>
    <property type="match status" value="1"/>
</dbReference>
<proteinExistence type="predicted"/>
<reference evidence="1 2" key="1">
    <citation type="journal article" date="2018" name="Sci. Adv.">
        <title>Multi-heme cytochromes provide a pathway for survival in energy-limited environments.</title>
        <authorList>
            <person name="Deng X."/>
            <person name="Dohmae N."/>
            <person name="Nealson K.H."/>
            <person name="Hashimoto K."/>
            <person name="Okamoto A."/>
        </authorList>
    </citation>
    <scope>NUCLEOTIDE SEQUENCE [LARGE SCALE GENOMIC DNA]</scope>
    <source>
        <strain evidence="1 2">IS5</strain>
    </source>
</reference>
<gene>
    <name evidence="1" type="ORF">DFE_2318</name>
</gene>
<dbReference type="EMBL" id="AP017378">
    <property type="protein sequence ID" value="BBD09044.1"/>
    <property type="molecule type" value="Genomic_DNA"/>
</dbReference>
<name>A0A2Z6B0N9_9BACT</name>
<evidence type="ECO:0000313" key="2">
    <source>
        <dbReference type="Proteomes" id="UP000269883"/>
    </source>
</evidence>
<dbReference type="Proteomes" id="UP000269883">
    <property type="component" value="Chromosome"/>
</dbReference>
<accession>A0A2Z6B0N9</accession>
<dbReference type="InterPro" id="IPR011990">
    <property type="entry name" value="TPR-like_helical_dom_sf"/>
</dbReference>
<keyword evidence="2" id="KW-1185">Reference proteome</keyword>
<dbReference type="RefSeq" id="WP_172961725.1">
    <property type="nucleotide sequence ID" value="NZ_AP017378.1"/>
</dbReference>
<dbReference type="KEGG" id="dfl:DFE_2318"/>
<protein>
    <submittedName>
        <fullName evidence="1">Uncharacterized protein</fullName>
    </submittedName>
</protein>
<sequence length="269" mass="30410">MTKPVQTVVQHLSRAKAAFLKGQTLRPMVSIAEALKVMLTAQLHSTELQKVASLLRENLQNVSKLEAVAARRKEPFVFQKGGEKQILAQLVPLIRAIHADRKKESMEAVRARKLNIDKAINHAQNALSAGKLDEAKEYFRQAAHLYVDEDAMYLIIATKLQAGEFFKESFEYLRPALQKNNNDRKACDMLVIASQKIGKPDRGLVLIKKIREKQGDSPYLLFAQARLSARKKQFMEAVKLCKQALSMDPELMEVKKYLRKVEAKAAKAK</sequence>
<organism evidence="1 2">
    <name type="scientific">Desulfovibrio ferrophilus</name>
    <dbReference type="NCBI Taxonomy" id="241368"/>
    <lineage>
        <taxon>Bacteria</taxon>
        <taxon>Pseudomonadati</taxon>
        <taxon>Thermodesulfobacteriota</taxon>
        <taxon>Desulfovibrionia</taxon>
        <taxon>Desulfovibrionales</taxon>
        <taxon>Desulfovibrionaceae</taxon>
        <taxon>Desulfovibrio</taxon>
    </lineage>
</organism>
<evidence type="ECO:0000313" key="1">
    <source>
        <dbReference type="EMBL" id="BBD09044.1"/>
    </source>
</evidence>
<dbReference type="Gene3D" id="1.25.40.10">
    <property type="entry name" value="Tetratricopeptide repeat domain"/>
    <property type="match status" value="1"/>
</dbReference>